<dbReference type="SUPFAM" id="SSF47336">
    <property type="entry name" value="ACP-like"/>
    <property type="match status" value="1"/>
</dbReference>
<dbReference type="InterPro" id="IPR036736">
    <property type="entry name" value="ACP-like_sf"/>
</dbReference>
<evidence type="ECO:0000259" key="1">
    <source>
        <dbReference type="PROSITE" id="PS50075"/>
    </source>
</evidence>
<organism evidence="2 3">
    <name type="scientific">Novosphingobium album</name>
    <name type="common">ex Hu et al. 2023</name>
    <dbReference type="NCBI Taxonomy" id="2930093"/>
    <lineage>
        <taxon>Bacteria</taxon>
        <taxon>Pseudomonadati</taxon>
        <taxon>Pseudomonadota</taxon>
        <taxon>Alphaproteobacteria</taxon>
        <taxon>Sphingomonadales</taxon>
        <taxon>Sphingomonadaceae</taxon>
        <taxon>Novosphingobium</taxon>
    </lineage>
</organism>
<dbReference type="Proteomes" id="UP001162880">
    <property type="component" value="Unassembled WGS sequence"/>
</dbReference>
<dbReference type="Gene3D" id="1.10.1200.10">
    <property type="entry name" value="ACP-like"/>
    <property type="match status" value="1"/>
</dbReference>
<sequence length="104" mass="11304">MATTDSLPPAEWPDLPEPYTVDQLLDIIVTSTKLERTALTPDATLDSLNIASLDMVDILFAMEENFNVYIPMGDELSNVTYVADLVELLSVLIREGTSAPGSTS</sequence>
<dbReference type="EMBL" id="JALHLE010000038">
    <property type="protein sequence ID" value="MCJ2180619.1"/>
    <property type="molecule type" value="Genomic_DNA"/>
</dbReference>
<dbReference type="RefSeq" id="WP_243996044.1">
    <property type="nucleotide sequence ID" value="NZ_JALHLE010000038.1"/>
</dbReference>
<name>A0ABT0B6F5_9SPHN</name>
<gene>
    <name evidence="2" type="ORF">MTR64_18765</name>
</gene>
<dbReference type="InterPro" id="IPR009081">
    <property type="entry name" value="PP-bd_ACP"/>
</dbReference>
<comment type="caution">
    <text evidence="2">The sequence shown here is derived from an EMBL/GenBank/DDBJ whole genome shotgun (WGS) entry which is preliminary data.</text>
</comment>
<accession>A0ABT0B6F5</accession>
<evidence type="ECO:0000313" key="2">
    <source>
        <dbReference type="EMBL" id="MCJ2180619.1"/>
    </source>
</evidence>
<feature type="domain" description="Carrier" evidence="1">
    <location>
        <begin position="15"/>
        <end position="93"/>
    </location>
</feature>
<protein>
    <submittedName>
        <fullName evidence="2">Phosphopantetheine-binding protein</fullName>
    </submittedName>
</protein>
<dbReference type="Pfam" id="PF00550">
    <property type="entry name" value="PP-binding"/>
    <property type="match status" value="1"/>
</dbReference>
<proteinExistence type="predicted"/>
<evidence type="ECO:0000313" key="3">
    <source>
        <dbReference type="Proteomes" id="UP001162880"/>
    </source>
</evidence>
<dbReference type="PROSITE" id="PS50075">
    <property type="entry name" value="CARRIER"/>
    <property type="match status" value="1"/>
</dbReference>
<keyword evidence="3" id="KW-1185">Reference proteome</keyword>
<reference evidence="2" key="1">
    <citation type="submission" date="2022-03" db="EMBL/GenBank/DDBJ databases">
        <title>Identification of a novel bacterium isolated from mangrove sediments.</title>
        <authorList>
            <person name="Pan X."/>
        </authorList>
    </citation>
    <scope>NUCLEOTIDE SEQUENCE</scope>
    <source>
        <strain evidence="2">B2580</strain>
    </source>
</reference>